<evidence type="ECO:0000256" key="1">
    <source>
        <dbReference type="ARBA" id="ARBA00010641"/>
    </source>
</evidence>
<dbReference type="InterPro" id="IPR013324">
    <property type="entry name" value="RNA_pol_sigma_r3/r4-like"/>
</dbReference>
<dbReference type="SUPFAM" id="SSF88659">
    <property type="entry name" value="Sigma3 and sigma4 domains of RNA polymerase sigma factors"/>
    <property type="match status" value="1"/>
</dbReference>
<dbReference type="Proteomes" id="UP001551582">
    <property type="component" value="Unassembled WGS sequence"/>
</dbReference>
<evidence type="ECO:0000313" key="6">
    <source>
        <dbReference type="Proteomes" id="UP001551582"/>
    </source>
</evidence>
<protein>
    <submittedName>
        <fullName evidence="5">Sigma-70 family RNA polymerase sigma factor</fullName>
    </submittedName>
</protein>
<keyword evidence="3" id="KW-0731">Sigma factor</keyword>
<evidence type="ECO:0000256" key="3">
    <source>
        <dbReference type="ARBA" id="ARBA00023082"/>
    </source>
</evidence>
<dbReference type="InterPro" id="IPR039425">
    <property type="entry name" value="RNA_pol_sigma-70-like"/>
</dbReference>
<keyword evidence="4" id="KW-0804">Transcription</keyword>
<keyword evidence="2" id="KW-0805">Transcription regulation</keyword>
<gene>
    <name evidence="5" type="ORF">AB0D65_29575</name>
</gene>
<dbReference type="InterPro" id="IPR013325">
    <property type="entry name" value="RNA_pol_sigma_r2"/>
</dbReference>
<dbReference type="Gene3D" id="1.10.1740.10">
    <property type="match status" value="1"/>
</dbReference>
<dbReference type="Gene3D" id="1.10.10.10">
    <property type="entry name" value="Winged helix-like DNA-binding domain superfamily/Winged helix DNA-binding domain"/>
    <property type="match status" value="1"/>
</dbReference>
<dbReference type="SUPFAM" id="SSF88946">
    <property type="entry name" value="Sigma2 domain of RNA polymerase sigma factors"/>
    <property type="match status" value="1"/>
</dbReference>
<comment type="similarity">
    <text evidence="1">Belongs to the sigma-70 factor family. ECF subfamily.</text>
</comment>
<evidence type="ECO:0000313" key="5">
    <source>
        <dbReference type="EMBL" id="MEU9355035.1"/>
    </source>
</evidence>
<dbReference type="PANTHER" id="PTHR43133:SF51">
    <property type="entry name" value="RNA POLYMERASE SIGMA FACTOR"/>
    <property type="match status" value="1"/>
</dbReference>
<comment type="caution">
    <text evidence="5">The sequence shown here is derived from an EMBL/GenBank/DDBJ whole genome shotgun (WGS) entry which is preliminary data.</text>
</comment>
<dbReference type="RefSeq" id="WP_359987356.1">
    <property type="nucleotide sequence ID" value="NZ_JBEZLS010000026.1"/>
</dbReference>
<keyword evidence="6" id="KW-1185">Reference proteome</keyword>
<dbReference type="PANTHER" id="PTHR43133">
    <property type="entry name" value="RNA POLYMERASE ECF-TYPE SIGMA FACTO"/>
    <property type="match status" value="1"/>
</dbReference>
<reference evidence="5 6" key="1">
    <citation type="submission" date="2024-06" db="EMBL/GenBank/DDBJ databases">
        <title>The Natural Products Discovery Center: Release of the First 8490 Sequenced Strains for Exploring Actinobacteria Biosynthetic Diversity.</title>
        <authorList>
            <person name="Kalkreuter E."/>
            <person name="Kautsar S.A."/>
            <person name="Yang D."/>
            <person name="Bader C.D."/>
            <person name="Teijaro C.N."/>
            <person name="Fluegel L."/>
            <person name="Davis C.M."/>
            <person name="Simpson J.R."/>
            <person name="Lauterbach L."/>
            <person name="Steele A.D."/>
            <person name="Gui C."/>
            <person name="Meng S."/>
            <person name="Li G."/>
            <person name="Viehrig K."/>
            <person name="Ye F."/>
            <person name="Su P."/>
            <person name="Kiefer A.F."/>
            <person name="Nichols A."/>
            <person name="Cepeda A.J."/>
            <person name="Yan W."/>
            <person name="Fan B."/>
            <person name="Jiang Y."/>
            <person name="Adhikari A."/>
            <person name="Zheng C.-J."/>
            <person name="Schuster L."/>
            <person name="Cowan T.M."/>
            <person name="Smanski M.J."/>
            <person name="Chevrette M.G."/>
            <person name="De Carvalho L.P.S."/>
            <person name="Shen B."/>
        </authorList>
    </citation>
    <scope>NUCLEOTIDE SEQUENCE [LARGE SCALE GENOMIC DNA]</scope>
    <source>
        <strain evidence="5 6">NPDC048274</strain>
    </source>
</reference>
<organism evidence="5 6">
    <name type="scientific">Streptomyces griseoloalbus</name>
    <dbReference type="NCBI Taxonomy" id="67303"/>
    <lineage>
        <taxon>Bacteria</taxon>
        <taxon>Bacillati</taxon>
        <taxon>Actinomycetota</taxon>
        <taxon>Actinomycetes</taxon>
        <taxon>Kitasatosporales</taxon>
        <taxon>Streptomycetaceae</taxon>
        <taxon>Streptomyces</taxon>
    </lineage>
</organism>
<dbReference type="EMBL" id="JBEZLS010000026">
    <property type="protein sequence ID" value="MEU9355035.1"/>
    <property type="molecule type" value="Genomic_DNA"/>
</dbReference>
<evidence type="ECO:0000256" key="2">
    <source>
        <dbReference type="ARBA" id="ARBA00023015"/>
    </source>
</evidence>
<dbReference type="InterPro" id="IPR036388">
    <property type="entry name" value="WH-like_DNA-bd_sf"/>
</dbReference>
<proteinExistence type="inferred from homology"/>
<sequence>MSDAETPAWVAGYYRRSKTRLLARLQILRAHELADDLLQSAFMKLIVQARKEGLAFEDDRAADAYIFRTCKNEYIDLTRGPRGRTEAAATETLEPHLDPEPSAENTYLDIVRMINDRRTADELLANLATEHRYHLELWASGDFTLEEIAALIGKTRGAERTQRHRLLSRLSGAVERAKEAGK</sequence>
<accession>A0ABV3ED11</accession>
<evidence type="ECO:0000256" key="4">
    <source>
        <dbReference type="ARBA" id="ARBA00023163"/>
    </source>
</evidence>
<name>A0ABV3ED11_9ACTN</name>